<dbReference type="EMBL" id="JAZBJZ010000046">
    <property type="protein sequence ID" value="MEE3717599.1"/>
    <property type="molecule type" value="Genomic_DNA"/>
</dbReference>
<dbReference type="AlphaFoldDB" id="A0AAW9Q196"/>
<keyword evidence="1" id="KW-0812">Transmembrane</keyword>
<gene>
    <name evidence="2" type="ORF">V2H45_12615</name>
</gene>
<proteinExistence type="predicted"/>
<protein>
    <submittedName>
        <fullName evidence="2">Uncharacterized protein</fullName>
    </submittedName>
</protein>
<dbReference type="Proteomes" id="UP001333818">
    <property type="component" value="Unassembled WGS sequence"/>
</dbReference>
<feature type="transmembrane region" description="Helical" evidence="1">
    <location>
        <begin position="12"/>
        <end position="32"/>
    </location>
</feature>
<keyword evidence="1" id="KW-1133">Transmembrane helix</keyword>
<organism evidence="2 3">
    <name type="scientific">Tumidithrix elongata BACA0141</name>
    <dbReference type="NCBI Taxonomy" id="2716417"/>
    <lineage>
        <taxon>Bacteria</taxon>
        <taxon>Bacillati</taxon>
        <taxon>Cyanobacteriota</taxon>
        <taxon>Cyanophyceae</taxon>
        <taxon>Pseudanabaenales</taxon>
        <taxon>Pseudanabaenaceae</taxon>
        <taxon>Tumidithrix</taxon>
        <taxon>Tumidithrix elongata</taxon>
    </lineage>
</organism>
<name>A0AAW9Q196_9CYAN</name>
<comment type="caution">
    <text evidence="2">The sequence shown here is derived from an EMBL/GenBank/DDBJ whole genome shotgun (WGS) entry which is preliminary data.</text>
</comment>
<reference evidence="2" key="1">
    <citation type="submission" date="2024-01" db="EMBL/GenBank/DDBJ databases">
        <title>Bank of Algae and Cyanobacteria of the Azores (BACA) strain genomes.</title>
        <authorList>
            <person name="Luz R."/>
            <person name="Cordeiro R."/>
            <person name="Fonseca A."/>
            <person name="Goncalves V."/>
        </authorList>
    </citation>
    <scope>NUCLEOTIDE SEQUENCE</scope>
    <source>
        <strain evidence="2">BACA0141</strain>
    </source>
</reference>
<sequence>MTSPKRFDMQTFLVRFGCGFLIGGLAVGFGTIGFFSGSLLPGFLIGGIICGLLAWHLGDRFWENFRSWIGWL</sequence>
<evidence type="ECO:0000256" key="1">
    <source>
        <dbReference type="SAM" id="Phobius"/>
    </source>
</evidence>
<keyword evidence="3" id="KW-1185">Reference proteome</keyword>
<evidence type="ECO:0000313" key="2">
    <source>
        <dbReference type="EMBL" id="MEE3717599.1"/>
    </source>
</evidence>
<keyword evidence="1" id="KW-0472">Membrane</keyword>
<feature type="transmembrane region" description="Helical" evidence="1">
    <location>
        <begin position="38"/>
        <end position="57"/>
    </location>
</feature>
<dbReference type="RefSeq" id="WP_330484028.1">
    <property type="nucleotide sequence ID" value="NZ_JAZBJZ010000046.1"/>
</dbReference>
<accession>A0AAW9Q196</accession>
<evidence type="ECO:0000313" key="3">
    <source>
        <dbReference type="Proteomes" id="UP001333818"/>
    </source>
</evidence>